<dbReference type="PROSITE" id="PS50878">
    <property type="entry name" value="RT_POL"/>
    <property type="match status" value="1"/>
</dbReference>
<evidence type="ECO:0000256" key="2">
    <source>
        <dbReference type="PROSITE-ProRule" id="PRU00047"/>
    </source>
</evidence>
<keyword evidence="2" id="KW-0479">Metal-binding</keyword>
<evidence type="ECO:0000259" key="4">
    <source>
        <dbReference type="PROSITE" id="PS50878"/>
    </source>
</evidence>
<dbReference type="GO" id="GO:0004190">
    <property type="term" value="F:aspartic-type endopeptidase activity"/>
    <property type="evidence" value="ECO:0007669"/>
    <property type="project" value="UniProtKB-KW"/>
</dbReference>
<keyword evidence="1" id="KW-0378">Hydrolase</keyword>
<feature type="domain" description="Reverse transcriptase" evidence="4">
    <location>
        <begin position="1205"/>
        <end position="1422"/>
    </location>
</feature>
<dbReference type="InterPro" id="IPR001878">
    <property type="entry name" value="Znf_CCHC"/>
</dbReference>
<evidence type="ECO:0000256" key="1">
    <source>
        <dbReference type="ARBA" id="ARBA00022750"/>
    </source>
</evidence>
<keyword evidence="1" id="KW-0064">Aspartyl protease</keyword>
<dbReference type="SMART" id="SM00343">
    <property type="entry name" value="ZnF_C2HC"/>
    <property type="match status" value="1"/>
</dbReference>
<dbReference type="GO" id="GO:0003676">
    <property type="term" value="F:nucleic acid binding"/>
    <property type="evidence" value="ECO:0007669"/>
    <property type="project" value="InterPro"/>
</dbReference>
<dbReference type="Pfam" id="PF22936">
    <property type="entry name" value="Pol_BBD"/>
    <property type="match status" value="1"/>
</dbReference>
<dbReference type="InterPro" id="IPR054722">
    <property type="entry name" value="PolX-like_BBD"/>
</dbReference>
<dbReference type="PROSITE" id="PS50158">
    <property type="entry name" value="ZF_CCHC"/>
    <property type="match status" value="1"/>
</dbReference>
<dbReference type="Gene3D" id="3.60.10.10">
    <property type="entry name" value="Endonuclease/exonuclease/phosphatase"/>
    <property type="match status" value="1"/>
</dbReference>
<dbReference type="GO" id="GO:0008270">
    <property type="term" value="F:zinc ion binding"/>
    <property type="evidence" value="ECO:0007669"/>
    <property type="project" value="UniProtKB-KW"/>
</dbReference>
<dbReference type="Proteomes" id="UP000694867">
    <property type="component" value="Unplaced"/>
</dbReference>
<dbReference type="Gene3D" id="4.10.60.10">
    <property type="entry name" value="Zinc finger, CCHC-type"/>
    <property type="match status" value="1"/>
</dbReference>
<proteinExistence type="predicted"/>
<keyword evidence="1" id="KW-0645">Protease</keyword>
<dbReference type="InterPro" id="IPR043502">
    <property type="entry name" value="DNA/RNA_pol_sf"/>
</dbReference>
<gene>
    <name evidence="6" type="primary">LOC114828079</name>
</gene>
<keyword evidence="2" id="KW-0862">Zinc</keyword>
<dbReference type="PANTHER" id="PTHR19446">
    <property type="entry name" value="REVERSE TRANSCRIPTASES"/>
    <property type="match status" value="1"/>
</dbReference>
<dbReference type="Pfam" id="PF00078">
    <property type="entry name" value="RVT_1"/>
    <property type="match status" value="1"/>
</dbReference>
<dbReference type="InterPro" id="IPR036691">
    <property type="entry name" value="Endo/exonu/phosph_ase_sf"/>
</dbReference>
<dbReference type="SUPFAM" id="SSF57756">
    <property type="entry name" value="Retrovirus zinc finger-like domains"/>
    <property type="match status" value="1"/>
</dbReference>
<dbReference type="CDD" id="cd09272">
    <property type="entry name" value="RNase_HI_RT_Ty1"/>
    <property type="match status" value="1"/>
</dbReference>
<organism evidence="5 6">
    <name type="scientific">Galendromus occidentalis</name>
    <name type="common">western predatory mite</name>
    <dbReference type="NCBI Taxonomy" id="34638"/>
    <lineage>
        <taxon>Eukaryota</taxon>
        <taxon>Metazoa</taxon>
        <taxon>Ecdysozoa</taxon>
        <taxon>Arthropoda</taxon>
        <taxon>Chelicerata</taxon>
        <taxon>Arachnida</taxon>
        <taxon>Acari</taxon>
        <taxon>Parasitiformes</taxon>
        <taxon>Mesostigmata</taxon>
        <taxon>Gamasina</taxon>
        <taxon>Phytoseioidea</taxon>
        <taxon>Phytoseiidae</taxon>
        <taxon>Typhlodrominae</taxon>
        <taxon>Galendromus</taxon>
    </lineage>
</organism>
<dbReference type="InterPro" id="IPR036875">
    <property type="entry name" value="Znf_CCHC_sf"/>
</dbReference>
<dbReference type="SUPFAM" id="SSF56219">
    <property type="entry name" value="DNase I-like"/>
    <property type="match status" value="1"/>
</dbReference>
<sequence length="1422" mass="161078">MVAELITASEACKAAIWTAKVLRELRYPVKPTLLIDNEATIRLTESSERFNDAKHVEMRFYYVRERYLNGEVNVEYCPSEVNAGDFLAKNLDFKKLDTLLEISGFNGGKTPGGGKTKSKWTKLMMNAFENTEEGIILLCETWLMNDETPPTIKGYRIAQSSSLLDIRKRKWMTPKVAKLNTQDEWAKWKWTMKHLLKAHRFEPVVTGAEVRPTTTAGDNLEKWLTKDAKAVSSIATALGDQNAKLVLTCDTSNDIWKILCARFERSSKQRLDSLVEQFYRLQKDDSEDMITHIATLQKLFMDMNLELKKHHQNELSEIMLTLRIMSTLGKEYNSFRDVWDTIPAGEQTVNLLIEKLCNIEKRDSVPTEQAFVASRKQLLPSKKYEANKKDKSVEKRKKFPCRKCHQLGHWARECTSVKDVMPKTGFLAHALGAAVDVRESTRWICDSGATCHMTPRREYFKTIEIFQTPKRIQLGKRGLYMDLLYADDLLLLVHSWSEMEQLLQITTEVGNELRLVFNPKKSAVLDFNEPGSGVHPELSIQGLVIPTAIDRSKTRQLLNKCFGMDKCAKCEQTIKKDGLACVRCHAKLHETKKCSGVSKASLDKDKKLRKTFVCDDCLASSDSEQEDDSPTEITSEKLMMKILSKISELDSKWQKKFDQFQSVIDMFSSQIDEVSELKARLKESSGKVKALEKLPRQTTEERSEVIISNVPPLAQEDPVKIAEAVFSSLEAGLSDCQILSASRFETKVDDKKRCFLKVKLSTNIAKGKVIEAARIAKATLKDLQLETKTGLKFADLNSLPQKFEDSPVFVNEAISKPTKILLQRAIMLKREKKVHTAWTYMDRVYVRKQQKSPPIGISCIADLEKLQSIRNRTKFQEFCSRLTQLNPQPVIILLIETWLSQNETTTYNIDGYQRLSCGREKQSRGGGIFAFIENRYHIETMDDQRMSETVAENLVFRISNIKPKLQVSVVYRPPKNNIKAFEDELDEQIIKMRSAKGIIVGDTNINWLSPQSAGVKEILTSHGWRNRVEDITRPAFGANLDHLYSNIPNASAELIEMKLSDHRALQCEISTTSPQERDKRERRINIDRLKERLRLETWDFIDNLGTASGKYSGFHEILFGNIERASQGCIGGKPLRARSRLPYISDCILESPQETQEGGHCCTTSENQCRSETSNPSAGLDGITAHTVKNVADEIAKPLLKIVNEIIESSEYPQALKRARVVPIPKVKIPSTTNDFRPISVLPVLNKVVERTLVTQLTKHFERNNLLYERQYGYRKNRSTAHAVYSTIESIKLGLDSGKVCGLLLIDMTKAFDSVRKQVLLEKLGCYGVGDKARGLIGSYLSDRMQSVQTATVKSPLLPITTGLPQGSLHGPICFLIVINDLPKVCTGEVNIFADDTTVVYICDTREELEAKMQADLTSISK</sequence>
<keyword evidence="5" id="KW-1185">Reference proteome</keyword>
<reference evidence="6" key="1">
    <citation type="submission" date="2025-08" db="UniProtKB">
        <authorList>
            <consortium name="RefSeq"/>
        </authorList>
    </citation>
    <scope>IDENTIFICATION</scope>
</reference>
<dbReference type="InterPro" id="IPR000477">
    <property type="entry name" value="RT_dom"/>
</dbReference>
<dbReference type="Pfam" id="PF00098">
    <property type="entry name" value="zf-CCHC"/>
    <property type="match status" value="1"/>
</dbReference>
<name>A0AAJ7SDH5_9ACAR</name>
<dbReference type="SUPFAM" id="SSF56672">
    <property type="entry name" value="DNA/RNA polymerases"/>
    <property type="match status" value="1"/>
</dbReference>
<evidence type="ECO:0000313" key="6">
    <source>
        <dbReference type="RefSeq" id="XP_028966619.1"/>
    </source>
</evidence>
<protein>
    <submittedName>
        <fullName evidence="6">Uncharacterized protein LOC114828079</fullName>
    </submittedName>
</protein>
<dbReference type="GeneID" id="114828079"/>
<dbReference type="KEGG" id="goe:114828079"/>
<dbReference type="Pfam" id="PF14223">
    <property type="entry name" value="Retrotran_gag_2"/>
    <property type="match status" value="1"/>
</dbReference>
<dbReference type="GO" id="GO:0071897">
    <property type="term" value="P:DNA biosynthetic process"/>
    <property type="evidence" value="ECO:0007669"/>
    <property type="project" value="UniProtKB-ARBA"/>
</dbReference>
<dbReference type="RefSeq" id="XP_028966619.1">
    <property type="nucleotide sequence ID" value="XM_029110786.1"/>
</dbReference>
<dbReference type="CDD" id="cd01650">
    <property type="entry name" value="RT_nLTR_like"/>
    <property type="match status" value="1"/>
</dbReference>
<evidence type="ECO:0000259" key="3">
    <source>
        <dbReference type="PROSITE" id="PS50158"/>
    </source>
</evidence>
<feature type="domain" description="CCHC-type" evidence="3">
    <location>
        <begin position="401"/>
        <end position="416"/>
    </location>
</feature>
<accession>A0AAJ7SDH5</accession>
<evidence type="ECO:0000313" key="5">
    <source>
        <dbReference type="Proteomes" id="UP000694867"/>
    </source>
</evidence>
<keyword evidence="2" id="KW-0863">Zinc-finger</keyword>